<protein>
    <submittedName>
        <fullName evidence="9">Glycosyl transferase</fullName>
    </submittedName>
</protein>
<dbReference type="PANTHER" id="PTHR43867">
    <property type="entry name" value="CELLULOSE SYNTHASE CATALYTIC SUBUNIT A [UDP-FORMING]"/>
    <property type="match status" value="1"/>
</dbReference>
<evidence type="ECO:0000256" key="6">
    <source>
        <dbReference type="ARBA" id="ARBA00023136"/>
    </source>
</evidence>
<feature type="transmembrane region" description="Helical" evidence="7">
    <location>
        <begin position="405"/>
        <end position="427"/>
    </location>
</feature>
<dbReference type="CDD" id="cd06423">
    <property type="entry name" value="CESA_like"/>
    <property type="match status" value="1"/>
</dbReference>
<dbReference type="Proteomes" id="UP000238634">
    <property type="component" value="Unassembled WGS sequence"/>
</dbReference>
<name>A0A2T1DEV0_9CYAN</name>
<proteinExistence type="predicted"/>
<dbReference type="PANTHER" id="PTHR43867:SF2">
    <property type="entry name" value="CELLULOSE SYNTHASE CATALYTIC SUBUNIT A [UDP-FORMING]"/>
    <property type="match status" value="1"/>
</dbReference>
<feature type="transmembrane region" description="Helical" evidence="7">
    <location>
        <begin position="50"/>
        <end position="74"/>
    </location>
</feature>
<feature type="domain" description="Glycosyltransferase 2-like" evidence="8">
    <location>
        <begin position="204"/>
        <end position="414"/>
    </location>
</feature>
<keyword evidence="4 7" id="KW-0812">Transmembrane</keyword>
<dbReference type="STRING" id="1920490.GCA_001895925_04854"/>
<evidence type="ECO:0000256" key="3">
    <source>
        <dbReference type="ARBA" id="ARBA00022679"/>
    </source>
</evidence>
<dbReference type="Gene3D" id="3.90.550.10">
    <property type="entry name" value="Spore Coat Polysaccharide Biosynthesis Protein SpsA, Chain A"/>
    <property type="match status" value="1"/>
</dbReference>
<dbReference type="OrthoDB" id="9766299at2"/>
<dbReference type="Pfam" id="PF13632">
    <property type="entry name" value="Glyco_trans_2_3"/>
    <property type="match status" value="1"/>
</dbReference>
<keyword evidence="3 9" id="KW-0808">Transferase</keyword>
<feature type="transmembrane region" description="Helical" evidence="7">
    <location>
        <begin position="439"/>
        <end position="462"/>
    </location>
</feature>
<feature type="transmembrane region" description="Helical" evidence="7">
    <location>
        <begin position="20"/>
        <end position="38"/>
    </location>
</feature>
<keyword evidence="2" id="KW-0328">Glycosyltransferase</keyword>
<organism evidence="9 10">
    <name type="scientific">Phormidesmis priestleyi ULC007</name>
    <dbReference type="NCBI Taxonomy" id="1920490"/>
    <lineage>
        <taxon>Bacteria</taxon>
        <taxon>Bacillati</taxon>
        <taxon>Cyanobacteriota</taxon>
        <taxon>Cyanophyceae</taxon>
        <taxon>Leptolyngbyales</taxon>
        <taxon>Leptolyngbyaceae</taxon>
        <taxon>Phormidesmis</taxon>
    </lineage>
</organism>
<dbReference type="GO" id="GO:0016757">
    <property type="term" value="F:glycosyltransferase activity"/>
    <property type="evidence" value="ECO:0007669"/>
    <property type="project" value="UniProtKB-KW"/>
</dbReference>
<keyword evidence="6 7" id="KW-0472">Membrane</keyword>
<dbReference type="RefSeq" id="WP_073072228.1">
    <property type="nucleotide sequence ID" value="NZ_MPPI01000014.1"/>
</dbReference>
<accession>A0A2T1DEV0</accession>
<gene>
    <name evidence="9" type="ORF">C7B65_13355</name>
</gene>
<sequence>MRKGLLHKPIVVFGSIVDKVIFTHVVVIGLPTIVYYCILKGGWNLLPLHLLIPILYFVTSVVVIGEAMSTAIAYSSPRKQKPKLGVLQRFLRMPRTYAMQRNDLSEPNRPLPKCSLIVVAYLPNEQHIILSTLKYILNHVDRPDAGLEVILAYNSPMRLPVEDELERLAERHPELRLLPVEESRSKAENLNAALKIVTGEVTGILDADHRPNADCFHRAWGWLASNRYAVVQGRNVIRNSRNNFLTRMIAVEFECMYGVSHPAKSLLADTGMFCGSNGYWRTAVLRRIRFSPTMMTEDIDATLRTLLRGHNIVHDPEIITTELAPIDLRSFWFQRKRWAQGWLEVTLKHQLPLLRSHKLDGWQKTYWSMLLMYSAVFHFVALQIFPMLFSLALTHTEPPAISQEYVWATTVLTLLSGPCQTLVAWQIRNKVVKNPFRDFILYCLFIPFYCVFKNVIAIIAIYDHLLGNTEWVVTRRGLREAVPTAASSRAVLRKAS</sequence>
<feature type="transmembrane region" description="Helical" evidence="7">
    <location>
        <begin position="365"/>
        <end position="385"/>
    </location>
</feature>
<evidence type="ECO:0000259" key="8">
    <source>
        <dbReference type="Pfam" id="PF13632"/>
    </source>
</evidence>
<reference evidence="9 10" key="2">
    <citation type="submission" date="2018-03" db="EMBL/GenBank/DDBJ databases">
        <title>The ancient ancestry and fast evolution of plastids.</title>
        <authorList>
            <person name="Moore K.R."/>
            <person name="Magnabosco C."/>
            <person name="Momper L."/>
            <person name="Gold D.A."/>
            <person name="Bosak T."/>
            <person name="Fournier G.P."/>
        </authorList>
    </citation>
    <scope>NUCLEOTIDE SEQUENCE [LARGE SCALE GENOMIC DNA]</scope>
    <source>
        <strain evidence="9 10">ULC007</strain>
    </source>
</reference>
<dbReference type="GO" id="GO:0016020">
    <property type="term" value="C:membrane"/>
    <property type="evidence" value="ECO:0007669"/>
    <property type="project" value="UniProtKB-SubCell"/>
</dbReference>
<evidence type="ECO:0000256" key="4">
    <source>
        <dbReference type="ARBA" id="ARBA00022692"/>
    </source>
</evidence>
<dbReference type="InterPro" id="IPR001173">
    <property type="entry name" value="Glyco_trans_2-like"/>
</dbReference>
<dbReference type="SUPFAM" id="SSF53448">
    <property type="entry name" value="Nucleotide-diphospho-sugar transferases"/>
    <property type="match status" value="1"/>
</dbReference>
<dbReference type="InterPro" id="IPR050321">
    <property type="entry name" value="Glycosyltr_2/OpgH_subfam"/>
</dbReference>
<keyword evidence="5 7" id="KW-1133">Transmembrane helix</keyword>
<evidence type="ECO:0000256" key="5">
    <source>
        <dbReference type="ARBA" id="ARBA00022989"/>
    </source>
</evidence>
<evidence type="ECO:0000256" key="1">
    <source>
        <dbReference type="ARBA" id="ARBA00004141"/>
    </source>
</evidence>
<comment type="caution">
    <text evidence="9">The sequence shown here is derived from an EMBL/GenBank/DDBJ whole genome shotgun (WGS) entry which is preliminary data.</text>
</comment>
<dbReference type="EMBL" id="PVWG01000013">
    <property type="protein sequence ID" value="PSB18997.1"/>
    <property type="molecule type" value="Genomic_DNA"/>
</dbReference>
<evidence type="ECO:0000256" key="2">
    <source>
        <dbReference type="ARBA" id="ARBA00022676"/>
    </source>
</evidence>
<dbReference type="InterPro" id="IPR029044">
    <property type="entry name" value="Nucleotide-diphossugar_trans"/>
</dbReference>
<evidence type="ECO:0000313" key="9">
    <source>
        <dbReference type="EMBL" id="PSB18997.1"/>
    </source>
</evidence>
<comment type="subcellular location">
    <subcellularLocation>
        <location evidence="1">Membrane</location>
        <topology evidence="1">Multi-pass membrane protein</topology>
    </subcellularLocation>
</comment>
<keyword evidence="10" id="KW-1185">Reference proteome</keyword>
<evidence type="ECO:0000313" key="10">
    <source>
        <dbReference type="Proteomes" id="UP000238634"/>
    </source>
</evidence>
<dbReference type="AlphaFoldDB" id="A0A2T1DEV0"/>
<reference evidence="9 10" key="1">
    <citation type="submission" date="2018-02" db="EMBL/GenBank/DDBJ databases">
        <authorList>
            <person name="Cohen D.B."/>
            <person name="Kent A.D."/>
        </authorList>
    </citation>
    <scope>NUCLEOTIDE SEQUENCE [LARGE SCALE GENOMIC DNA]</scope>
    <source>
        <strain evidence="9 10">ULC007</strain>
    </source>
</reference>
<evidence type="ECO:0000256" key="7">
    <source>
        <dbReference type="SAM" id="Phobius"/>
    </source>
</evidence>